<dbReference type="GO" id="GO:0004427">
    <property type="term" value="F:inorganic diphosphate phosphatase activity"/>
    <property type="evidence" value="ECO:0007669"/>
    <property type="project" value="UniProtKB-UniRule"/>
</dbReference>
<keyword evidence="4 6" id="KW-0378">Hydrolase</keyword>
<dbReference type="InterPro" id="IPR008162">
    <property type="entry name" value="Pyrophosphatase"/>
</dbReference>
<organism evidence="7 8">
    <name type="scientific">Spiribacter salilacus</name>
    <dbReference type="NCBI Taxonomy" id="2664894"/>
    <lineage>
        <taxon>Bacteria</taxon>
        <taxon>Pseudomonadati</taxon>
        <taxon>Pseudomonadota</taxon>
        <taxon>Gammaproteobacteria</taxon>
        <taxon>Chromatiales</taxon>
        <taxon>Ectothiorhodospiraceae</taxon>
        <taxon>Spiribacter</taxon>
    </lineage>
</organism>
<feature type="binding site" evidence="6">
    <location>
        <position position="71"/>
    </location>
    <ligand>
        <name>Mg(2+)</name>
        <dbReference type="ChEBI" id="CHEBI:18420"/>
        <label>1</label>
    </ligand>
</feature>
<comment type="subcellular location">
    <subcellularLocation>
        <location evidence="6">Cytoplasm</location>
    </subcellularLocation>
</comment>
<reference evidence="7 8" key="1">
    <citation type="submission" date="2019-11" db="EMBL/GenBank/DDBJ databases">
        <authorList>
            <person name="Zhang X.Y."/>
        </authorList>
    </citation>
    <scope>NUCLEOTIDE SEQUENCE [LARGE SCALE GENOMIC DNA]</scope>
    <source>
        <strain evidence="7 8">C176</strain>
    </source>
</reference>
<dbReference type="AlphaFoldDB" id="A0A6N7QUU5"/>
<dbReference type="NCBIfam" id="NF002317">
    <property type="entry name" value="PRK01250.1"/>
    <property type="match status" value="1"/>
</dbReference>
<dbReference type="FunFam" id="3.90.80.10:FF:000001">
    <property type="entry name" value="Inorganic pyrophosphatase"/>
    <property type="match status" value="1"/>
</dbReference>
<dbReference type="EMBL" id="WJPP01000005">
    <property type="protein sequence ID" value="MRH78928.1"/>
    <property type="molecule type" value="Genomic_DNA"/>
</dbReference>
<name>A0A6N7QUU5_9GAMM</name>
<comment type="subunit">
    <text evidence="6">Homohexamer.</text>
</comment>
<feature type="binding site" evidence="6">
    <location>
        <position position="44"/>
    </location>
    <ligand>
        <name>substrate</name>
    </ligand>
</feature>
<evidence type="ECO:0000256" key="2">
    <source>
        <dbReference type="ARBA" id="ARBA00022490"/>
    </source>
</evidence>
<proteinExistence type="inferred from homology"/>
<comment type="cofactor">
    <cofactor evidence="1 6">
        <name>Mg(2+)</name>
        <dbReference type="ChEBI" id="CHEBI:18420"/>
    </cofactor>
</comment>
<accession>A0A6N7QUU5</accession>
<evidence type="ECO:0000256" key="5">
    <source>
        <dbReference type="ARBA" id="ARBA00022842"/>
    </source>
</evidence>
<feature type="binding site" evidence="6">
    <location>
        <position position="142"/>
    </location>
    <ligand>
        <name>substrate</name>
    </ligand>
</feature>
<evidence type="ECO:0000313" key="8">
    <source>
        <dbReference type="Proteomes" id="UP000433788"/>
    </source>
</evidence>
<keyword evidence="8" id="KW-1185">Reference proteome</keyword>
<evidence type="ECO:0000256" key="3">
    <source>
        <dbReference type="ARBA" id="ARBA00022723"/>
    </source>
</evidence>
<comment type="catalytic activity">
    <reaction evidence="6">
        <text>diphosphate + H2O = 2 phosphate + H(+)</text>
        <dbReference type="Rhea" id="RHEA:24576"/>
        <dbReference type="ChEBI" id="CHEBI:15377"/>
        <dbReference type="ChEBI" id="CHEBI:15378"/>
        <dbReference type="ChEBI" id="CHEBI:33019"/>
        <dbReference type="ChEBI" id="CHEBI:43474"/>
        <dbReference type="EC" id="3.6.1.1"/>
    </reaction>
</comment>
<dbReference type="EC" id="3.6.1.1" evidence="6"/>
<gene>
    <name evidence="6" type="primary">ppa</name>
    <name evidence="7" type="ORF">GH984_09475</name>
</gene>
<dbReference type="InterPro" id="IPR036649">
    <property type="entry name" value="Pyrophosphatase_sf"/>
</dbReference>
<keyword evidence="5 6" id="KW-0460">Magnesium</keyword>
<dbReference type="CDD" id="cd00412">
    <property type="entry name" value="pyrophosphatase"/>
    <property type="match status" value="1"/>
</dbReference>
<comment type="caution">
    <text evidence="7">The sequence shown here is derived from an EMBL/GenBank/DDBJ whole genome shotgun (WGS) entry which is preliminary data.</text>
</comment>
<dbReference type="GO" id="GO:0005737">
    <property type="term" value="C:cytoplasm"/>
    <property type="evidence" value="ECO:0007669"/>
    <property type="project" value="UniProtKB-SubCell"/>
</dbReference>
<dbReference type="Proteomes" id="UP000433788">
    <property type="component" value="Unassembled WGS sequence"/>
</dbReference>
<evidence type="ECO:0000256" key="6">
    <source>
        <dbReference type="HAMAP-Rule" id="MF_00209"/>
    </source>
</evidence>
<feature type="binding site" evidence="6">
    <location>
        <position position="66"/>
    </location>
    <ligand>
        <name>Mg(2+)</name>
        <dbReference type="ChEBI" id="CHEBI:18420"/>
        <label>1</label>
    </ligand>
</feature>
<feature type="binding site" evidence="6">
    <location>
        <position position="103"/>
    </location>
    <ligand>
        <name>Mg(2+)</name>
        <dbReference type="ChEBI" id="CHEBI:18420"/>
        <label>1</label>
    </ligand>
</feature>
<keyword evidence="3 6" id="KW-0479">Metal-binding</keyword>
<dbReference type="Pfam" id="PF00719">
    <property type="entry name" value="Pyrophosphatase"/>
    <property type="match status" value="1"/>
</dbReference>
<dbReference type="GO" id="GO:0006796">
    <property type="term" value="P:phosphate-containing compound metabolic process"/>
    <property type="evidence" value="ECO:0007669"/>
    <property type="project" value="InterPro"/>
</dbReference>
<sequence>MAYEGIGAGKNLPEEVNVIIEIPANADPVKYEVDKDSGALLVDRFMGTAMHYPANYGFIPDTLCGDGDPLDALVVTPFPLAMGAVIRCRAIGVLEMTDESGEDAKLLCVPISKLTPIYDAVNEPEDLPKLLLDQISHFFERYKDLEPGKWVKITGWKGRDAAFAEIQASVARVQGS</sequence>
<protein>
    <recommendedName>
        <fullName evidence="6">Inorganic pyrophosphatase</fullName>
        <ecNumber evidence="6">3.6.1.1</ecNumber>
    </recommendedName>
    <alternativeName>
        <fullName evidence="6">Pyrophosphate phospho-hydrolase</fullName>
        <shortName evidence="6">PPase</shortName>
    </alternativeName>
</protein>
<keyword evidence="2 6" id="KW-0963">Cytoplasm</keyword>
<dbReference type="PANTHER" id="PTHR10286">
    <property type="entry name" value="INORGANIC PYROPHOSPHATASE"/>
    <property type="match status" value="1"/>
</dbReference>
<feature type="binding site" evidence="6">
    <location>
        <position position="71"/>
    </location>
    <ligand>
        <name>Mg(2+)</name>
        <dbReference type="ChEBI" id="CHEBI:18420"/>
        <label>2</label>
    </ligand>
</feature>
<dbReference type="SUPFAM" id="SSF50324">
    <property type="entry name" value="Inorganic pyrophosphatase"/>
    <property type="match status" value="1"/>
</dbReference>
<dbReference type="HAMAP" id="MF_00209">
    <property type="entry name" value="Inorganic_PPase"/>
    <property type="match status" value="1"/>
</dbReference>
<feature type="binding site" evidence="6">
    <location>
        <position position="56"/>
    </location>
    <ligand>
        <name>substrate</name>
    </ligand>
</feature>
<comment type="similarity">
    <text evidence="6">Belongs to the PPase family.</text>
</comment>
<evidence type="ECO:0000256" key="1">
    <source>
        <dbReference type="ARBA" id="ARBA00001946"/>
    </source>
</evidence>
<dbReference type="GO" id="GO:0000287">
    <property type="term" value="F:magnesium ion binding"/>
    <property type="evidence" value="ECO:0007669"/>
    <property type="project" value="UniProtKB-UniRule"/>
</dbReference>
<evidence type="ECO:0000313" key="7">
    <source>
        <dbReference type="EMBL" id="MRH78928.1"/>
    </source>
</evidence>
<dbReference type="RefSeq" id="WP_153719981.1">
    <property type="nucleotide sequence ID" value="NZ_WJPP01000005.1"/>
</dbReference>
<feature type="binding site" evidence="6">
    <location>
        <position position="30"/>
    </location>
    <ligand>
        <name>substrate</name>
    </ligand>
</feature>
<dbReference type="Gene3D" id="3.90.80.10">
    <property type="entry name" value="Inorganic pyrophosphatase"/>
    <property type="match status" value="1"/>
</dbReference>
<comment type="function">
    <text evidence="6">Catalyzes the hydrolysis of inorganic pyrophosphate (PPi) forming two phosphate ions.</text>
</comment>
<evidence type="ECO:0000256" key="4">
    <source>
        <dbReference type="ARBA" id="ARBA00022801"/>
    </source>
</evidence>
<dbReference type="PROSITE" id="PS00387">
    <property type="entry name" value="PPASE"/>
    <property type="match status" value="1"/>
</dbReference>